<dbReference type="AlphaFoldDB" id="A0A9X3DR02"/>
<dbReference type="EMBL" id="JAPKMY010000001">
    <property type="protein sequence ID" value="MCX5466488.1"/>
    <property type="molecule type" value="Genomic_DNA"/>
</dbReference>
<gene>
    <name evidence="1" type="ORF">OSH00_01910</name>
</gene>
<dbReference type="RefSeq" id="WP_266129006.1">
    <property type="nucleotide sequence ID" value="NZ_JAPKMY010000001.1"/>
</dbReference>
<evidence type="ECO:0000313" key="2">
    <source>
        <dbReference type="Proteomes" id="UP001146019"/>
    </source>
</evidence>
<proteinExistence type="predicted"/>
<dbReference type="Proteomes" id="UP001146019">
    <property type="component" value="Unassembled WGS sequence"/>
</dbReference>
<sequence>MASKLYWIPLSPLNHDYLNNFTNELEKFTGEQWWSPFDNDSNLLIYTQVKSNLPVEAHPHAIQYTQSISYFGDYYNRIHIAPSVLELGNVASEQVSRVDVWNAYLEPKTLQSIGGLQEGLNVYGQDNPPLGFKALQERSWNVSVLPDGPSVIDANVIWQFGSDQAVLHITGTRIVAFSWLVDWSKPVRESLQWLTDILQSQTGYEQRRSLRLTPRISYEVELLIYDTERQYFELAMIGWGTKTFALPIWNQQQWLKTAHSIGGLIVYCDTTHRNFRANRLAILRGQNAFDNETIEIESVLADRLILKRPLQKSWAKGTCLSPAVTAQMTSQPNLIKRTDRMMRTSVAFTVTEAVDHSKALPTTIYRNYPVLEEKPNEQNDLTHSYERLLAQLDNKTSFSLQKDLAQAAFSLYQYDWMTYGRVQQANLRALFYALRGSQKAIWLPTFSNDLTVKAVITASSQTFDIQWCGYTRFAQKQLGRQDIQITLRNKTVLYRRITSATEVNSTTERLGVDQAFTNQINVKDILNISFISLCRLSNDTLTFEHINDSDGIAKASVTWRGVRET</sequence>
<evidence type="ECO:0000313" key="1">
    <source>
        <dbReference type="EMBL" id="MCX5466488.1"/>
    </source>
</evidence>
<name>A0A9X3DR02_9GAMM</name>
<organism evidence="1 2">
    <name type="scientific">Acinetobacter nematophilus</name>
    <dbReference type="NCBI Taxonomy" id="2994642"/>
    <lineage>
        <taxon>Bacteria</taxon>
        <taxon>Pseudomonadati</taxon>
        <taxon>Pseudomonadota</taxon>
        <taxon>Gammaproteobacteria</taxon>
        <taxon>Moraxellales</taxon>
        <taxon>Moraxellaceae</taxon>
        <taxon>Acinetobacter</taxon>
    </lineage>
</organism>
<accession>A0A9X3DR02</accession>
<protein>
    <submittedName>
        <fullName evidence="1">Uncharacterized protein</fullName>
    </submittedName>
</protein>
<keyword evidence="2" id="KW-1185">Reference proteome</keyword>
<reference evidence="1" key="1">
    <citation type="submission" date="2022-11" db="EMBL/GenBank/DDBJ databases">
        <title>Biodiversity and phylogenetic relationships of bacteria.</title>
        <authorList>
            <person name="Machado R.A.R."/>
            <person name="Bhat A."/>
            <person name="Loulou A."/>
            <person name="Kallel S."/>
        </authorList>
    </citation>
    <scope>NUCLEOTIDE SEQUENCE</scope>
    <source>
        <strain evidence="1">A-IN1</strain>
    </source>
</reference>
<comment type="caution">
    <text evidence="1">The sequence shown here is derived from an EMBL/GenBank/DDBJ whole genome shotgun (WGS) entry which is preliminary data.</text>
</comment>